<keyword evidence="5" id="KW-1185">Reference proteome</keyword>
<dbReference type="Proteomes" id="UP001150062">
    <property type="component" value="Unassembled WGS sequence"/>
</dbReference>
<organism evidence="4 5">
    <name type="scientific">Anaeramoeba flamelloides</name>
    <dbReference type="NCBI Taxonomy" id="1746091"/>
    <lineage>
        <taxon>Eukaryota</taxon>
        <taxon>Metamonada</taxon>
        <taxon>Anaeramoebidae</taxon>
        <taxon>Anaeramoeba</taxon>
    </lineage>
</organism>
<feature type="compositionally biased region" description="Polar residues" evidence="2">
    <location>
        <begin position="163"/>
        <end position="174"/>
    </location>
</feature>
<protein>
    <recommendedName>
        <fullName evidence="3">GATA-type domain-containing protein</fullName>
    </recommendedName>
</protein>
<feature type="compositionally biased region" description="Polar residues" evidence="2">
    <location>
        <begin position="81"/>
        <end position="91"/>
    </location>
</feature>
<sequence>MDRKCSNPNCLTAVTPSWRRIDGKLFCNACAIYSRRHEGKLRPKRKAKNPKNSPTKQRQTKNKTKNPRKRLNQRILIGNSAKKQSNGNSLSKQRRLLRPQESPIIQQEKHKRIQNYYNDKQTQIERQKQTQNLIVQKLQLDQPKLGLDGKKKIQKKDPKQDQEQNLNSPNLKKDNNFISSLLTFNSPNYSLQISEPSLNFEQNSSSDKENEQLKSTYSGKKLGDYFVQNSHNQLQTQIQTQTQTQIQIQPQTQSHKPTQTKINIQNNPFKSNYYQNAYHNHTNNNLLNYNDQNNLSCYSNYSTCYQDTFRLKIENENIFENFEYKFNQNIDFNLIDDPKDPNTNITESNDQETDLESETESGSGSETELEIDSEIDKNLQDQFKEIPRKMHMTTLHAGDCVGLLLRDGDEVFAIIRKFVKEKGENGNTYCKVTWLVPKFENEYFKVDPINLSRKNFHIGVDEPLPQPIHCITRKLNFQVL</sequence>
<dbReference type="SMART" id="SM00401">
    <property type="entry name" value="ZnF_GATA"/>
    <property type="match status" value="1"/>
</dbReference>
<feature type="region of interest" description="Disordered" evidence="2">
    <location>
        <begin position="38"/>
        <end position="107"/>
    </location>
</feature>
<dbReference type="InterPro" id="IPR013088">
    <property type="entry name" value="Znf_NHR/GATA"/>
</dbReference>
<feature type="compositionally biased region" description="Basic residues" evidence="2">
    <location>
        <begin position="58"/>
        <end position="72"/>
    </location>
</feature>
<evidence type="ECO:0000256" key="1">
    <source>
        <dbReference type="PROSITE-ProRule" id="PRU00094"/>
    </source>
</evidence>
<dbReference type="InterPro" id="IPR000679">
    <property type="entry name" value="Znf_GATA"/>
</dbReference>
<keyword evidence="1" id="KW-0862">Zinc</keyword>
<keyword evidence="1" id="KW-0863">Zinc-finger</keyword>
<evidence type="ECO:0000313" key="5">
    <source>
        <dbReference type="Proteomes" id="UP001150062"/>
    </source>
</evidence>
<gene>
    <name evidence="4" type="ORF">M0813_09690</name>
</gene>
<feature type="compositionally biased region" description="Basic residues" evidence="2">
    <location>
        <begin position="38"/>
        <end position="49"/>
    </location>
</feature>
<dbReference type="EMBL" id="JAOAOG010000334">
    <property type="protein sequence ID" value="KAJ6227451.1"/>
    <property type="molecule type" value="Genomic_DNA"/>
</dbReference>
<feature type="compositionally biased region" description="Acidic residues" evidence="2">
    <location>
        <begin position="349"/>
        <end position="359"/>
    </location>
</feature>
<dbReference type="Gene3D" id="3.30.50.10">
    <property type="entry name" value="Erythroid Transcription Factor GATA-1, subunit A"/>
    <property type="match status" value="1"/>
</dbReference>
<keyword evidence="1" id="KW-0479">Metal-binding</keyword>
<feature type="compositionally biased region" description="Basic and acidic residues" evidence="2">
    <location>
        <begin position="147"/>
        <end position="162"/>
    </location>
</feature>
<evidence type="ECO:0000313" key="4">
    <source>
        <dbReference type="EMBL" id="KAJ6227451.1"/>
    </source>
</evidence>
<evidence type="ECO:0000256" key="2">
    <source>
        <dbReference type="SAM" id="MobiDB-lite"/>
    </source>
</evidence>
<feature type="domain" description="GATA-type" evidence="3">
    <location>
        <begin position="9"/>
        <end position="37"/>
    </location>
</feature>
<feature type="region of interest" description="Disordered" evidence="2">
    <location>
        <begin position="335"/>
        <end position="371"/>
    </location>
</feature>
<proteinExistence type="predicted"/>
<reference evidence="4" key="1">
    <citation type="submission" date="2022-08" db="EMBL/GenBank/DDBJ databases">
        <title>Novel sulfate-reducing endosymbionts in the free-living metamonad Anaeramoeba.</title>
        <authorList>
            <person name="Jerlstrom-Hultqvist J."/>
            <person name="Cepicka I."/>
            <person name="Gallot-Lavallee L."/>
            <person name="Salas-Leiva D."/>
            <person name="Curtis B.A."/>
            <person name="Zahonova K."/>
            <person name="Pipaliya S."/>
            <person name="Dacks J."/>
            <person name="Roger A.J."/>
        </authorList>
    </citation>
    <scope>NUCLEOTIDE SEQUENCE</scope>
    <source>
        <strain evidence="4">Schooner1</strain>
    </source>
</reference>
<feature type="region of interest" description="Disordered" evidence="2">
    <location>
        <begin position="145"/>
        <end position="174"/>
    </location>
</feature>
<comment type="caution">
    <text evidence="4">The sequence shown here is derived from an EMBL/GenBank/DDBJ whole genome shotgun (WGS) entry which is preliminary data.</text>
</comment>
<name>A0ABQ8X4I7_9EUKA</name>
<accession>A0ABQ8X4I7</accession>
<dbReference type="SUPFAM" id="SSF57716">
    <property type="entry name" value="Glucocorticoid receptor-like (DNA-binding domain)"/>
    <property type="match status" value="1"/>
</dbReference>
<dbReference type="PROSITE" id="PS50114">
    <property type="entry name" value="GATA_ZN_FINGER_2"/>
    <property type="match status" value="1"/>
</dbReference>
<evidence type="ECO:0000259" key="3">
    <source>
        <dbReference type="PROSITE" id="PS50114"/>
    </source>
</evidence>